<dbReference type="PANTHER" id="PTHR37019">
    <property type="entry name" value="CHROMOSOME 1, WHOLE GENOME SHOTGUN SEQUENCE"/>
    <property type="match status" value="1"/>
</dbReference>
<dbReference type="PANTHER" id="PTHR37019:SF2">
    <property type="entry name" value="EXPERA DOMAIN-CONTAINING PROTEIN"/>
    <property type="match status" value="1"/>
</dbReference>
<protein>
    <recommendedName>
        <fullName evidence="2">DUF7704 domain-containing protein</fullName>
    </recommendedName>
</protein>
<keyword evidence="1" id="KW-0812">Transmembrane</keyword>
<keyword evidence="1" id="KW-1133">Transmembrane helix</keyword>
<gene>
    <name evidence="3" type="ORF">GSTUAT00007107001</name>
</gene>
<dbReference type="Pfam" id="PF24803">
    <property type="entry name" value="DUF7704"/>
    <property type="match status" value="1"/>
</dbReference>
<dbReference type="InterPro" id="IPR056121">
    <property type="entry name" value="DUF7704"/>
</dbReference>
<feature type="transmembrane region" description="Helical" evidence="1">
    <location>
        <begin position="6"/>
        <end position="29"/>
    </location>
</feature>
<evidence type="ECO:0000313" key="3">
    <source>
        <dbReference type="EMBL" id="CUS08822.1"/>
    </source>
</evidence>
<name>A0A292PMB7_9PEZI</name>
<reference evidence="3" key="1">
    <citation type="submission" date="2015-10" db="EMBL/GenBank/DDBJ databases">
        <authorList>
            <person name="Regsiter A."/>
            <person name="william w."/>
        </authorList>
    </citation>
    <scope>NUCLEOTIDE SEQUENCE</scope>
    <source>
        <strain evidence="3">Montdore</strain>
    </source>
</reference>
<dbReference type="EMBL" id="LN891112">
    <property type="protein sequence ID" value="CUS08822.1"/>
    <property type="molecule type" value="Genomic_DNA"/>
</dbReference>
<keyword evidence="1" id="KW-0472">Membrane</keyword>
<proteinExistence type="predicted"/>
<accession>A0A292PMB7</accession>
<dbReference type="AlphaFoldDB" id="A0A292PMB7"/>
<evidence type="ECO:0000256" key="1">
    <source>
        <dbReference type="SAM" id="Phobius"/>
    </source>
</evidence>
<dbReference type="Proteomes" id="UP001412239">
    <property type="component" value="Unassembled WGS sequence"/>
</dbReference>
<feature type="domain" description="DUF7704" evidence="2">
    <location>
        <begin position="3"/>
        <end position="156"/>
    </location>
</feature>
<evidence type="ECO:0000259" key="2">
    <source>
        <dbReference type="Pfam" id="PF24803"/>
    </source>
</evidence>
<organism evidence="3 4">
    <name type="scientific">Tuber aestivum</name>
    <name type="common">summer truffle</name>
    <dbReference type="NCBI Taxonomy" id="59557"/>
    <lineage>
        <taxon>Eukaryota</taxon>
        <taxon>Fungi</taxon>
        <taxon>Dikarya</taxon>
        <taxon>Ascomycota</taxon>
        <taxon>Pezizomycotina</taxon>
        <taxon>Pezizomycetes</taxon>
        <taxon>Pezizales</taxon>
        <taxon>Tuberaceae</taxon>
        <taxon>Tuber</taxon>
    </lineage>
</organism>
<sequence>MYTLPPLFYLIYAVMEPISMLSGFLYIIMSPEAFLAEQMPLTPEQTATLTPNAKASLLQLANCYLLLSMCSTAVLRSAGEECVVRRFLFALLLGDIGHVKADASFSEAHGSYFTYVAVGADYFFSPSEWNLLTHGNLTFTIFLFLSRCVYLLGWGGGNARSQGTIKAKSN</sequence>
<evidence type="ECO:0000313" key="4">
    <source>
        <dbReference type="Proteomes" id="UP001412239"/>
    </source>
</evidence>
<keyword evidence="4" id="KW-1185">Reference proteome</keyword>